<evidence type="ECO:0000313" key="11">
    <source>
        <dbReference type="EMBL" id="PIB02955.1"/>
    </source>
</evidence>
<evidence type="ECO:0000256" key="4">
    <source>
        <dbReference type="ARBA" id="ARBA00022547"/>
    </source>
</evidence>
<name>A0A2G5IDV3_CERBT</name>
<evidence type="ECO:0000256" key="1">
    <source>
        <dbReference type="ARBA" id="ARBA00004325"/>
    </source>
</evidence>
<evidence type="ECO:0000256" key="5">
    <source>
        <dbReference type="ARBA" id="ARBA00022781"/>
    </source>
</evidence>
<sequence>MASPAMSRMVLRQSKFLLQRRAASTTSEAASAASKGATAAKETAQNTVSKAQQGLSKVTSSAGPALSKAAAGVSSSLSKVGGRTGALIGFVQGLVPHVVYYGKVAGELGKIIYTGRGMQPPNAQTVQNVIAPIRNAVSNPAAVGSRTAKAAEKTADQALNSPQSFLERLRNLDSATLTQVGIVTAETIGFFSIGEIIGRFKIIGYRSNAAHEHH</sequence>
<dbReference type="AlphaFoldDB" id="A0A2G5IDV3"/>
<evidence type="ECO:0000256" key="6">
    <source>
        <dbReference type="ARBA" id="ARBA00023065"/>
    </source>
</evidence>
<dbReference type="Proteomes" id="UP000230605">
    <property type="component" value="Chromosome 10"/>
</dbReference>
<comment type="similarity">
    <text evidence="2">Belongs to the ATPase g subunit family.</text>
</comment>
<dbReference type="EMBL" id="CP134188">
    <property type="protein sequence ID" value="WPB03946.1"/>
    <property type="molecule type" value="Genomic_DNA"/>
</dbReference>
<evidence type="ECO:0000256" key="2">
    <source>
        <dbReference type="ARBA" id="ARBA00005699"/>
    </source>
</evidence>
<gene>
    <name evidence="11" type="ORF">CB0940_11603</name>
    <name evidence="12" type="ORF">RHO25_008590</name>
</gene>
<dbReference type="OrthoDB" id="437at2759"/>
<protein>
    <recommendedName>
        <fullName evidence="15">ATP synthase subunit g, mitochondrial</fullName>
    </recommendedName>
</protein>
<keyword evidence="14" id="KW-1185">Reference proteome</keyword>
<reference evidence="11 13" key="1">
    <citation type="submission" date="2015-10" db="EMBL/GenBank/DDBJ databases">
        <title>The cercosporin biosynthetic gene cluster was horizontally transferred to several fungal lineages and shown to be expanded in Cercospora beticola based on microsynteny with recipient genomes.</title>
        <authorList>
            <person name="De Jonge R."/>
            <person name="Ebert M.K."/>
            <person name="Suttle J.C."/>
            <person name="Jurick Ii W.M."/>
            <person name="Secor G.A."/>
            <person name="Thomma B.P."/>
            <person name="Van De Peer Y."/>
            <person name="Bolton M.D."/>
        </authorList>
    </citation>
    <scope>NUCLEOTIDE SEQUENCE [LARGE SCALE GENOMIC DNA]</scope>
    <source>
        <strain evidence="11 13">09-40</strain>
    </source>
</reference>
<keyword evidence="8" id="KW-0472">Membrane</keyword>
<keyword evidence="5" id="KW-0375">Hydrogen ion transport</keyword>
<evidence type="ECO:0000256" key="8">
    <source>
        <dbReference type="ARBA" id="ARBA00023136"/>
    </source>
</evidence>
<dbReference type="GO" id="GO:0045259">
    <property type="term" value="C:proton-transporting ATP synthase complex"/>
    <property type="evidence" value="ECO:0007669"/>
    <property type="project" value="UniProtKB-KW"/>
</dbReference>
<evidence type="ECO:0008006" key="15">
    <source>
        <dbReference type="Google" id="ProtNLM"/>
    </source>
</evidence>
<evidence type="ECO:0000256" key="10">
    <source>
        <dbReference type="SAM" id="MobiDB-lite"/>
    </source>
</evidence>
<evidence type="ECO:0000256" key="7">
    <source>
        <dbReference type="ARBA" id="ARBA00023128"/>
    </source>
</evidence>
<dbReference type="InterPro" id="IPR006808">
    <property type="entry name" value="ATP_synth_F0_gsu_mt"/>
</dbReference>
<evidence type="ECO:0000256" key="9">
    <source>
        <dbReference type="ARBA" id="ARBA00023310"/>
    </source>
</evidence>
<dbReference type="GO" id="GO:0031966">
    <property type="term" value="C:mitochondrial membrane"/>
    <property type="evidence" value="ECO:0007669"/>
    <property type="project" value="UniProtKB-SubCell"/>
</dbReference>
<evidence type="ECO:0000313" key="14">
    <source>
        <dbReference type="Proteomes" id="UP001302367"/>
    </source>
</evidence>
<dbReference type="GO" id="GO:0015986">
    <property type="term" value="P:proton motive force-driven ATP synthesis"/>
    <property type="evidence" value="ECO:0007669"/>
    <property type="project" value="InterPro"/>
</dbReference>
<keyword evidence="6" id="KW-0406">Ion transport</keyword>
<dbReference type="GO" id="GO:0015078">
    <property type="term" value="F:proton transmembrane transporter activity"/>
    <property type="evidence" value="ECO:0007669"/>
    <property type="project" value="InterPro"/>
</dbReference>
<comment type="subcellular location">
    <subcellularLocation>
        <location evidence="1">Mitochondrion membrane</location>
    </subcellularLocation>
</comment>
<proteinExistence type="inferred from homology"/>
<feature type="compositionally biased region" description="Low complexity" evidence="10">
    <location>
        <begin position="27"/>
        <end position="44"/>
    </location>
</feature>
<feature type="region of interest" description="Disordered" evidence="10">
    <location>
        <begin position="27"/>
        <end position="52"/>
    </location>
</feature>
<keyword evidence="4" id="KW-0138">CF(0)</keyword>
<evidence type="ECO:0000313" key="12">
    <source>
        <dbReference type="EMBL" id="WPB03946.1"/>
    </source>
</evidence>
<accession>A0A2G5IDV3</accession>
<dbReference type="EMBL" id="LKMD01000099">
    <property type="protein sequence ID" value="PIB02955.1"/>
    <property type="molecule type" value="Genomic_DNA"/>
</dbReference>
<evidence type="ECO:0000256" key="3">
    <source>
        <dbReference type="ARBA" id="ARBA00022448"/>
    </source>
</evidence>
<evidence type="ECO:0000313" key="13">
    <source>
        <dbReference type="Proteomes" id="UP000230605"/>
    </source>
</evidence>
<keyword evidence="7" id="KW-0496">Mitochondrion</keyword>
<dbReference type="Pfam" id="PF04718">
    <property type="entry name" value="ATP-synt_G"/>
    <property type="match status" value="1"/>
</dbReference>
<keyword evidence="3" id="KW-0813">Transport</keyword>
<dbReference type="Proteomes" id="UP001302367">
    <property type="component" value="Chromosome 5"/>
</dbReference>
<reference evidence="12 14" key="2">
    <citation type="submission" date="2023-09" db="EMBL/GenBank/DDBJ databases">
        <title>Complete-Gapless Cercospora beticola genome.</title>
        <authorList>
            <person name="Wyatt N.A."/>
            <person name="Spanner R.E."/>
            <person name="Bolton M.D."/>
        </authorList>
    </citation>
    <scope>NUCLEOTIDE SEQUENCE [LARGE SCALE GENOMIC DNA]</scope>
    <source>
        <strain evidence="12">Cb09-40</strain>
    </source>
</reference>
<keyword evidence="9" id="KW-0066">ATP synthesis</keyword>
<organism evidence="11 13">
    <name type="scientific">Cercospora beticola</name>
    <name type="common">Sugarbeet leaf spot fungus</name>
    <dbReference type="NCBI Taxonomy" id="122368"/>
    <lineage>
        <taxon>Eukaryota</taxon>
        <taxon>Fungi</taxon>
        <taxon>Dikarya</taxon>
        <taxon>Ascomycota</taxon>
        <taxon>Pezizomycotina</taxon>
        <taxon>Dothideomycetes</taxon>
        <taxon>Dothideomycetidae</taxon>
        <taxon>Mycosphaerellales</taxon>
        <taxon>Mycosphaerellaceae</taxon>
        <taxon>Cercospora</taxon>
    </lineage>
</organism>